<evidence type="ECO:0000256" key="7">
    <source>
        <dbReference type="ARBA" id="ARBA00022989"/>
    </source>
</evidence>
<dbReference type="PROSITE" id="PS50928">
    <property type="entry name" value="ABC_TM1"/>
    <property type="match status" value="1"/>
</dbReference>
<proteinExistence type="inferred from homology"/>
<gene>
    <name evidence="11" type="ORF">GCM10007913_35580</name>
</gene>
<dbReference type="RefSeq" id="WP_284393139.1">
    <property type="nucleotide sequence ID" value="NZ_BSNG01000002.1"/>
</dbReference>
<sequence>MSTEPLSAAAHTAAVPAEEQASLWGDAWARLRANKIAMAGLVIIGLFLVMAIAGPYLTPYDFLSQDLQVRNSPPSWAHWLGTDELGRDVFSRIIYGSRTALIVAIVVTAISVVIGALLGALAGYFGGLVDSSIMWVTDLFMSVPNLLLVIVVNTSLKPPLARWLDGMYAATGNAFFRSTSIIDFTLVFGSIALVMWPPYARLVRAQVMSIRQRPYVLAARALGLPNSRIISRYVIPNAIGPLIVAVSAGLGGAMTMESAFSFLGIGVQPPTPSWGLMISDGLRTWQQYPHLLAAPAATLAIITVAFSFVGDGLNDALNPKGAK</sequence>
<organism evidence="11 12">
    <name type="scientific">Devosia yakushimensis</name>
    <dbReference type="NCBI Taxonomy" id="470028"/>
    <lineage>
        <taxon>Bacteria</taxon>
        <taxon>Pseudomonadati</taxon>
        <taxon>Pseudomonadota</taxon>
        <taxon>Alphaproteobacteria</taxon>
        <taxon>Hyphomicrobiales</taxon>
        <taxon>Devosiaceae</taxon>
        <taxon>Devosia</taxon>
    </lineage>
</organism>
<keyword evidence="12" id="KW-1185">Reference proteome</keyword>
<evidence type="ECO:0000256" key="4">
    <source>
        <dbReference type="ARBA" id="ARBA00022692"/>
    </source>
</evidence>
<evidence type="ECO:0000256" key="2">
    <source>
        <dbReference type="ARBA" id="ARBA00022448"/>
    </source>
</evidence>
<keyword evidence="7 9" id="KW-1133">Transmembrane helix</keyword>
<evidence type="ECO:0000256" key="8">
    <source>
        <dbReference type="ARBA" id="ARBA00023136"/>
    </source>
</evidence>
<evidence type="ECO:0000256" key="3">
    <source>
        <dbReference type="ARBA" id="ARBA00022475"/>
    </source>
</evidence>
<keyword evidence="6" id="KW-0653">Protein transport</keyword>
<feature type="transmembrane region" description="Helical" evidence="9">
    <location>
        <begin position="100"/>
        <end position="126"/>
    </location>
</feature>
<dbReference type="CDD" id="cd06261">
    <property type="entry name" value="TM_PBP2"/>
    <property type="match status" value="1"/>
</dbReference>
<dbReference type="PANTHER" id="PTHR43386:SF1">
    <property type="entry name" value="D,D-DIPEPTIDE TRANSPORT SYSTEM PERMEASE PROTEIN DDPC-RELATED"/>
    <property type="match status" value="1"/>
</dbReference>
<comment type="caution">
    <text evidence="11">The sequence shown here is derived from an EMBL/GenBank/DDBJ whole genome shotgun (WGS) entry which is preliminary data.</text>
</comment>
<keyword evidence="3" id="KW-1003">Cell membrane</keyword>
<feature type="transmembrane region" description="Helical" evidence="9">
    <location>
        <begin position="174"/>
        <end position="196"/>
    </location>
</feature>
<dbReference type="Pfam" id="PF12911">
    <property type="entry name" value="OppC_N"/>
    <property type="match status" value="1"/>
</dbReference>
<feature type="transmembrane region" description="Helical" evidence="9">
    <location>
        <begin position="36"/>
        <end position="57"/>
    </location>
</feature>
<protein>
    <submittedName>
        <fullName evidence="11">Peptide ABC transporter permease</fullName>
    </submittedName>
</protein>
<feature type="transmembrane region" description="Helical" evidence="9">
    <location>
        <begin position="133"/>
        <end position="154"/>
    </location>
</feature>
<dbReference type="InterPro" id="IPR050366">
    <property type="entry name" value="BP-dependent_transpt_permease"/>
</dbReference>
<dbReference type="InterPro" id="IPR025966">
    <property type="entry name" value="OppC_N"/>
</dbReference>
<evidence type="ECO:0000256" key="5">
    <source>
        <dbReference type="ARBA" id="ARBA00022856"/>
    </source>
</evidence>
<accession>A0ABQ5UI20</accession>
<feature type="transmembrane region" description="Helical" evidence="9">
    <location>
        <begin position="288"/>
        <end position="309"/>
    </location>
</feature>
<evidence type="ECO:0000256" key="6">
    <source>
        <dbReference type="ARBA" id="ARBA00022927"/>
    </source>
</evidence>
<dbReference type="PANTHER" id="PTHR43386">
    <property type="entry name" value="OLIGOPEPTIDE TRANSPORT SYSTEM PERMEASE PROTEIN APPC"/>
    <property type="match status" value="1"/>
</dbReference>
<dbReference type="EMBL" id="BSNG01000002">
    <property type="protein sequence ID" value="GLQ11626.1"/>
    <property type="molecule type" value="Genomic_DNA"/>
</dbReference>
<dbReference type="InterPro" id="IPR035906">
    <property type="entry name" value="MetI-like_sf"/>
</dbReference>
<dbReference type="InterPro" id="IPR000515">
    <property type="entry name" value="MetI-like"/>
</dbReference>
<reference evidence="11" key="1">
    <citation type="journal article" date="2014" name="Int. J. Syst. Evol. Microbiol.">
        <title>Complete genome of a new Firmicutes species belonging to the dominant human colonic microbiota ('Ruminococcus bicirculans') reveals two chromosomes and a selective capacity to utilize plant glucans.</title>
        <authorList>
            <consortium name="NISC Comparative Sequencing Program"/>
            <person name="Wegmann U."/>
            <person name="Louis P."/>
            <person name="Goesmann A."/>
            <person name="Henrissat B."/>
            <person name="Duncan S.H."/>
            <person name="Flint H.J."/>
        </authorList>
    </citation>
    <scope>NUCLEOTIDE SEQUENCE</scope>
    <source>
        <strain evidence="11">NBRC 103855</strain>
    </source>
</reference>
<comment type="subcellular location">
    <subcellularLocation>
        <location evidence="1 9">Cell membrane</location>
        <topology evidence="1 9">Multi-pass membrane protein</topology>
    </subcellularLocation>
</comment>
<evidence type="ECO:0000313" key="11">
    <source>
        <dbReference type="EMBL" id="GLQ11626.1"/>
    </source>
</evidence>
<reference evidence="11" key="2">
    <citation type="submission" date="2023-01" db="EMBL/GenBank/DDBJ databases">
        <title>Draft genome sequence of Devosia yakushimensis strain NBRC 103855.</title>
        <authorList>
            <person name="Sun Q."/>
            <person name="Mori K."/>
        </authorList>
    </citation>
    <scope>NUCLEOTIDE SEQUENCE</scope>
    <source>
        <strain evidence="11">NBRC 103855</strain>
    </source>
</reference>
<dbReference type="Pfam" id="PF00528">
    <property type="entry name" value="BPD_transp_1"/>
    <property type="match status" value="1"/>
</dbReference>
<name>A0ABQ5UI20_9HYPH</name>
<keyword evidence="4 9" id="KW-0812">Transmembrane</keyword>
<keyword evidence="2 9" id="KW-0813">Transport</keyword>
<keyword evidence="5" id="KW-0571">Peptide transport</keyword>
<evidence type="ECO:0000313" key="12">
    <source>
        <dbReference type="Proteomes" id="UP001161406"/>
    </source>
</evidence>
<evidence type="ECO:0000256" key="1">
    <source>
        <dbReference type="ARBA" id="ARBA00004651"/>
    </source>
</evidence>
<dbReference type="Gene3D" id="1.10.3720.10">
    <property type="entry name" value="MetI-like"/>
    <property type="match status" value="1"/>
</dbReference>
<comment type="similarity">
    <text evidence="9">Belongs to the binding-protein-dependent transport system permease family.</text>
</comment>
<evidence type="ECO:0000259" key="10">
    <source>
        <dbReference type="PROSITE" id="PS50928"/>
    </source>
</evidence>
<evidence type="ECO:0000256" key="9">
    <source>
        <dbReference type="RuleBase" id="RU363032"/>
    </source>
</evidence>
<dbReference type="SUPFAM" id="SSF161098">
    <property type="entry name" value="MetI-like"/>
    <property type="match status" value="1"/>
</dbReference>
<keyword evidence="8 9" id="KW-0472">Membrane</keyword>
<feature type="domain" description="ABC transmembrane type-1" evidence="10">
    <location>
        <begin position="97"/>
        <end position="310"/>
    </location>
</feature>
<dbReference type="Proteomes" id="UP001161406">
    <property type="component" value="Unassembled WGS sequence"/>
</dbReference>